<dbReference type="PANTHER" id="PTHR34138:SF1">
    <property type="entry name" value="CELL SHAPE-DETERMINING PROTEIN MREC"/>
    <property type="match status" value="1"/>
</dbReference>
<dbReference type="AlphaFoldDB" id="A0A1W1CIB0"/>
<dbReference type="InterPro" id="IPR055342">
    <property type="entry name" value="MreC_beta-barrel_core"/>
</dbReference>
<dbReference type="InterPro" id="IPR007221">
    <property type="entry name" value="MreC"/>
</dbReference>
<feature type="domain" description="Rod shape-determining protein MreC beta-barrel core" evidence="1">
    <location>
        <begin position="150"/>
        <end position="249"/>
    </location>
</feature>
<dbReference type="NCBIfam" id="NF010507">
    <property type="entry name" value="PRK13922.10-6"/>
    <property type="match status" value="1"/>
</dbReference>
<dbReference type="Gene3D" id="2.40.10.350">
    <property type="entry name" value="Rod shape-determining protein MreC, domain 2"/>
    <property type="match status" value="1"/>
</dbReference>
<dbReference type="GO" id="GO:0005886">
    <property type="term" value="C:plasma membrane"/>
    <property type="evidence" value="ECO:0007669"/>
    <property type="project" value="TreeGrafter"/>
</dbReference>
<dbReference type="GO" id="GO:0008360">
    <property type="term" value="P:regulation of cell shape"/>
    <property type="evidence" value="ECO:0007669"/>
    <property type="project" value="InterPro"/>
</dbReference>
<protein>
    <submittedName>
        <fullName evidence="2">Rod shape-determining protein MreC</fullName>
    </submittedName>
</protein>
<sequence length="253" mass="28657">MNKKLFTYFLLLLALFLGALYYTKTIQSPLLSSVNNIKIFYHTVTQNIQNSIDKHFFQAQEITNLKEKLQTCQNNHLIIEQLTANLNNMYKENNTTLATNPKSELVRTISYEKFGNFNRLWLDVPEYNSSKIYGLVYKDAVAGIVIPKNGKALALLNNDIKSTYAVYIGKTKAPGITHGNNGKNLIASFIPAWFTIHIGDEVTTSGLDNLFFQGLKVGKVISITKSQGYQNAVIEPYYKSNTPSYFYLIRSVQ</sequence>
<organism evidence="2">
    <name type="scientific">hydrothermal vent metagenome</name>
    <dbReference type="NCBI Taxonomy" id="652676"/>
    <lineage>
        <taxon>unclassified sequences</taxon>
        <taxon>metagenomes</taxon>
        <taxon>ecological metagenomes</taxon>
    </lineage>
</organism>
<dbReference type="Pfam" id="PF04085">
    <property type="entry name" value="MreC"/>
    <property type="match status" value="1"/>
</dbReference>
<proteinExistence type="predicted"/>
<gene>
    <name evidence="2" type="ORF">MNB_SM-6-153</name>
</gene>
<name>A0A1W1CIB0_9ZZZZ</name>
<reference evidence="2" key="1">
    <citation type="submission" date="2016-10" db="EMBL/GenBank/DDBJ databases">
        <authorList>
            <person name="de Groot N.N."/>
        </authorList>
    </citation>
    <scope>NUCLEOTIDE SEQUENCE</scope>
</reference>
<evidence type="ECO:0000259" key="1">
    <source>
        <dbReference type="Pfam" id="PF04085"/>
    </source>
</evidence>
<dbReference type="EMBL" id="FPHK01000089">
    <property type="protein sequence ID" value="SFV65432.1"/>
    <property type="molecule type" value="Genomic_DNA"/>
</dbReference>
<evidence type="ECO:0000313" key="2">
    <source>
        <dbReference type="EMBL" id="SFV65432.1"/>
    </source>
</evidence>
<dbReference type="InterPro" id="IPR042175">
    <property type="entry name" value="Cell/Rod_MreC_2"/>
</dbReference>
<dbReference type="PANTHER" id="PTHR34138">
    <property type="entry name" value="CELL SHAPE-DETERMINING PROTEIN MREC"/>
    <property type="match status" value="1"/>
</dbReference>
<accession>A0A1W1CIB0</accession>